<proteinExistence type="inferred from homology"/>
<sequence length="535" mass="56302">MSSTVAQAGTPAPTEVRHPVPASFGPEVAARLALRVSAAPDAERVRTFAPYTGEQVADLPVSTADDVTAAYAAARTAQAGWAASSPAERARIVLRFHDLVAARQHEVLDLVQLENGKARRDAFLEVADVLNTSRYYARTAPGLLRARRRRGALPVLTATTELHHPKGVVGIVSPWNYPLSLAVGDTLPALLAGNAVVQKADTQTALTALWAATLMDEAGLPAGLWQVVVGPPEQVGDALLAGADYMMFTGSTATGRRIAAAAGERLIGCSLELGGKNAMVVLDDADLDAAAEGAVRACFSSTGQLCISMERLYVHAAVHDAFVEAFLARVRAMTLGPDFGYATQMGSLTSQRVLDTVAEHVEDARAKGATVLAGGRARPDLGPLFYEPTVLTDTDESMTLYASETFGPVVSIYRVEDDDDAVARVNATPYGLNSSVWTRDTRRGAALAARLRTGTANVNDAFAAAWGSMDAPMGGMGDSGLGRRHGAEGLLKYTEAQTVAVQHGPGLAPFGGMTHETYAKVLTRALGVMRRVGLK</sequence>
<dbReference type="EMBL" id="PGFE01000002">
    <property type="protein sequence ID" value="PJJ73832.1"/>
    <property type="molecule type" value="Genomic_DNA"/>
</dbReference>
<dbReference type="SUPFAM" id="SSF53720">
    <property type="entry name" value="ALDH-like"/>
    <property type="match status" value="1"/>
</dbReference>
<dbReference type="InterPro" id="IPR016162">
    <property type="entry name" value="Ald_DH_N"/>
</dbReference>
<evidence type="ECO:0000256" key="5">
    <source>
        <dbReference type="SAM" id="MobiDB-lite"/>
    </source>
</evidence>
<reference evidence="7 8" key="1">
    <citation type="submission" date="2017-11" db="EMBL/GenBank/DDBJ databases">
        <title>Genomic Encyclopedia of Archaeal and Bacterial Type Strains, Phase II (KMG-II): From Individual Species to Whole Genera.</title>
        <authorList>
            <person name="Goeker M."/>
        </authorList>
    </citation>
    <scope>NUCLEOTIDE SEQUENCE [LARGE SCALE GENOMIC DNA]</scope>
    <source>
        <strain evidence="7 8">DSM 25478</strain>
    </source>
</reference>
<dbReference type="InterPro" id="IPR029510">
    <property type="entry name" value="Ald_DH_CS_GLU"/>
</dbReference>
<evidence type="ECO:0000256" key="1">
    <source>
        <dbReference type="ARBA" id="ARBA00009986"/>
    </source>
</evidence>
<feature type="domain" description="Aldehyde dehydrogenase" evidence="6">
    <location>
        <begin position="41"/>
        <end position="499"/>
    </location>
</feature>
<dbReference type="NCBIfam" id="NF006916">
    <property type="entry name" value="PRK09407.1"/>
    <property type="match status" value="1"/>
</dbReference>
<dbReference type="GO" id="GO:0016620">
    <property type="term" value="F:oxidoreductase activity, acting on the aldehyde or oxo group of donors, NAD or NADP as acceptor"/>
    <property type="evidence" value="ECO:0007669"/>
    <property type="project" value="InterPro"/>
</dbReference>
<dbReference type="InterPro" id="IPR016163">
    <property type="entry name" value="Ald_DH_C"/>
</dbReference>
<dbReference type="FunFam" id="3.40.309.10:FF:000009">
    <property type="entry name" value="Aldehyde dehydrogenase A"/>
    <property type="match status" value="1"/>
</dbReference>
<evidence type="ECO:0000256" key="3">
    <source>
        <dbReference type="PROSITE-ProRule" id="PRU10007"/>
    </source>
</evidence>
<evidence type="ECO:0000259" key="6">
    <source>
        <dbReference type="Pfam" id="PF00171"/>
    </source>
</evidence>
<feature type="region of interest" description="Disordered" evidence="5">
    <location>
        <begin position="1"/>
        <end position="21"/>
    </location>
</feature>
<dbReference type="PROSITE" id="PS00687">
    <property type="entry name" value="ALDEHYDE_DEHYDR_GLU"/>
    <property type="match status" value="1"/>
</dbReference>
<dbReference type="PANTHER" id="PTHR11699">
    <property type="entry name" value="ALDEHYDE DEHYDROGENASE-RELATED"/>
    <property type="match status" value="1"/>
</dbReference>
<gene>
    <name evidence="7" type="ORF">CLV28_1313</name>
</gene>
<evidence type="ECO:0000256" key="2">
    <source>
        <dbReference type="ARBA" id="ARBA00023002"/>
    </source>
</evidence>
<protein>
    <submittedName>
        <fullName evidence="7">Succinate-semialdehyde dehydrogenase/glutarate-semialdehyde dehydrogenase</fullName>
    </submittedName>
</protein>
<dbReference type="Gene3D" id="3.40.309.10">
    <property type="entry name" value="Aldehyde Dehydrogenase, Chain A, domain 2"/>
    <property type="match status" value="1"/>
</dbReference>
<dbReference type="Gene3D" id="3.40.605.10">
    <property type="entry name" value="Aldehyde Dehydrogenase, Chain A, domain 1"/>
    <property type="match status" value="1"/>
</dbReference>
<comment type="similarity">
    <text evidence="1 4">Belongs to the aldehyde dehydrogenase family.</text>
</comment>
<evidence type="ECO:0000313" key="7">
    <source>
        <dbReference type="EMBL" id="PJJ73832.1"/>
    </source>
</evidence>
<keyword evidence="2 4" id="KW-0560">Oxidoreductase</keyword>
<feature type="active site" evidence="3">
    <location>
        <position position="272"/>
    </location>
</feature>
<dbReference type="Proteomes" id="UP000231693">
    <property type="component" value="Unassembled WGS sequence"/>
</dbReference>
<organism evidence="7 8">
    <name type="scientific">Sediminihabitans luteus</name>
    <dbReference type="NCBI Taxonomy" id="1138585"/>
    <lineage>
        <taxon>Bacteria</taxon>
        <taxon>Bacillati</taxon>
        <taxon>Actinomycetota</taxon>
        <taxon>Actinomycetes</taxon>
        <taxon>Micrococcales</taxon>
        <taxon>Cellulomonadaceae</taxon>
        <taxon>Sediminihabitans</taxon>
    </lineage>
</organism>
<evidence type="ECO:0000256" key="4">
    <source>
        <dbReference type="RuleBase" id="RU003345"/>
    </source>
</evidence>
<evidence type="ECO:0000313" key="8">
    <source>
        <dbReference type="Proteomes" id="UP000231693"/>
    </source>
</evidence>
<dbReference type="Pfam" id="PF00171">
    <property type="entry name" value="Aldedh"/>
    <property type="match status" value="1"/>
</dbReference>
<accession>A0A2M9CPK6</accession>
<dbReference type="AlphaFoldDB" id="A0A2M9CPK6"/>
<keyword evidence="8" id="KW-1185">Reference proteome</keyword>
<dbReference type="InterPro" id="IPR015590">
    <property type="entry name" value="Aldehyde_DH_dom"/>
</dbReference>
<dbReference type="InterPro" id="IPR016161">
    <property type="entry name" value="Ald_DH/histidinol_DH"/>
</dbReference>
<comment type="caution">
    <text evidence="7">The sequence shown here is derived from an EMBL/GenBank/DDBJ whole genome shotgun (WGS) entry which is preliminary data.</text>
</comment>
<name>A0A2M9CPK6_9CELL</name>
<dbReference type="RefSeq" id="WP_203968305.1">
    <property type="nucleotide sequence ID" value="NZ_BOOX01000018.1"/>
</dbReference>